<protein>
    <recommendedName>
        <fullName evidence="3">Lipoprotein</fullName>
    </recommendedName>
</protein>
<evidence type="ECO:0008006" key="3">
    <source>
        <dbReference type="Google" id="ProtNLM"/>
    </source>
</evidence>
<dbReference type="OrthoDB" id="1467617at2"/>
<gene>
    <name evidence="1" type="ordered locus">Fluta_0941</name>
</gene>
<reference evidence="2" key="2">
    <citation type="submission" date="2011-02" db="EMBL/GenBank/DDBJ databases">
        <title>The complete genome of Fluviicola taffensis DSM 16823.</title>
        <authorList>
            <consortium name="US DOE Joint Genome Institute (JGI-PGF)"/>
            <person name="Lucas S."/>
            <person name="Copeland A."/>
            <person name="Lapidus A."/>
            <person name="Bruce D."/>
            <person name="Goodwin L."/>
            <person name="Pitluck S."/>
            <person name="Kyrpides N."/>
            <person name="Mavromatis K."/>
            <person name="Ivanova N."/>
            <person name="Mikhailova N."/>
            <person name="Pagani I."/>
            <person name="Chertkov O."/>
            <person name="Detter J.C."/>
            <person name="Han C."/>
            <person name="Tapia R."/>
            <person name="Land M."/>
            <person name="Hauser L."/>
            <person name="Markowitz V."/>
            <person name="Cheng J.-F."/>
            <person name="Hugenholtz P."/>
            <person name="Woyke T."/>
            <person name="Wu D."/>
            <person name="Tindall B."/>
            <person name="Pomrenke H.G."/>
            <person name="Brambilla E."/>
            <person name="Klenk H.-P."/>
            <person name="Eisen J.A."/>
        </authorList>
    </citation>
    <scope>NUCLEOTIDE SEQUENCE [LARGE SCALE GENOMIC DNA]</scope>
    <source>
        <strain evidence="2">DSM 16823 / RW262 / RW262</strain>
    </source>
</reference>
<name>F2IK43_FLUTR</name>
<dbReference type="Proteomes" id="UP000007463">
    <property type="component" value="Chromosome"/>
</dbReference>
<dbReference type="AlphaFoldDB" id="F2IK43"/>
<sequence length="213" mass="24165">MQRVFYVLIVFFTLIGCKNKNKEYTLEGRLMSSCDLPASNKEMSLYQESITLTSNGGYLKDFTCDENGYFKVVYKAENSGKLSIRTNGEILRGIPSKKNLNIGKVYNNPPSVKFIVRLQVNNAYTANDTLYYYDWNYPQNGASHWVKKIAGPFQSGIIDTVQNAGYLSFPIEYQGNPFMRVNYYVNSYQSNEDAIVFTPLCSGTFSEAVLVID</sequence>
<dbReference type="RefSeq" id="WP_013685714.1">
    <property type="nucleotide sequence ID" value="NC_015321.1"/>
</dbReference>
<reference evidence="1 2" key="1">
    <citation type="journal article" date="2011" name="Stand. Genomic Sci.">
        <title>Complete genome sequence of the gliding freshwater bacterium Fluviicola taffensis type strain (RW262).</title>
        <authorList>
            <person name="Woyke T."/>
            <person name="Chertkov O."/>
            <person name="Lapidus A."/>
            <person name="Nolan M."/>
            <person name="Lucas S."/>
            <person name="Del Rio T.G."/>
            <person name="Tice H."/>
            <person name="Cheng J.F."/>
            <person name="Tapia R."/>
            <person name="Han C."/>
            <person name="Goodwin L."/>
            <person name="Pitluck S."/>
            <person name="Liolios K."/>
            <person name="Pagani I."/>
            <person name="Ivanova N."/>
            <person name="Huntemann M."/>
            <person name="Mavromatis K."/>
            <person name="Mikhailova N."/>
            <person name="Pati A."/>
            <person name="Chen A."/>
            <person name="Palaniappan K."/>
            <person name="Land M."/>
            <person name="Hauser L."/>
            <person name="Brambilla E.M."/>
            <person name="Rohde M."/>
            <person name="Mwirichia R."/>
            <person name="Sikorski J."/>
            <person name="Tindall B.J."/>
            <person name="Goker M."/>
            <person name="Bristow J."/>
            <person name="Eisen J.A."/>
            <person name="Markowitz V."/>
            <person name="Hugenholtz P."/>
            <person name="Klenk H.P."/>
            <person name="Kyrpides N.C."/>
        </authorList>
    </citation>
    <scope>NUCLEOTIDE SEQUENCE [LARGE SCALE GENOMIC DNA]</scope>
    <source>
        <strain evidence="2">DSM 16823 / RW262 / RW262</strain>
    </source>
</reference>
<keyword evidence="2" id="KW-1185">Reference proteome</keyword>
<organism evidence="1 2">
    <name type="scientific">Fluviicola taffensis (strain DSM 16823 / NCIMB 13979 / RW262)</name>
    <dbReference type="NCBI Taxonomy" id="755732"/>
    <lineage>
        <taxon>Bacteria</taxon>
        <taxon>Pseudomonadati</taxon>
        <taxon>Bacteroidota</taxon>
        <taxon>Flavobacteriia</taxon>
        <taxon>Flavobacteriales</taxon>
        <taxon>Crocinitomicaceae</taxon>
        <taxon>Fluviicola</taxon>
    </lineage>
</organism>
<evidence type="ECO:0000313" key="2">
    <source>
        <dbReference type="Proteomes" id="UP000007463"/>
    </source>
</evidence>
<dbReference type="PROSITE" id="PS51257">
    <property type="entry name" value="PROKAR_LIPOPROTEIN"/>
    <property type="match status" value="1"/>
</dbReference>
<evidence type="ECO:0000313" key="1">
    <source>
        <dbReference type="EMBL" id="AEA42942.1"/>
    </source>
</evidence>
<proteinExistence type="predicted"/>
<dbReference type="EMBL" id="CP002542">
    <property type="protein sequence ID" value="AEA42942.1"/>
    <property type="molecule type" value="Genomic_DNA"/>
</dbReference>
<accession>F2IK43</accession>
<dbReference type="KEGG" id="fte:Fluta_0941"/>
<dbReference type="HOGENOM" id="CLU_1292814_0_0_10"/>